<gene>
    <name evidence="2" type="ORF">CCUS01_11549</name>
</gene>
<proteinExistence type="predicted"/>
<reference evidence="2" key="1">
    <citation type="submission" date="2016-11" db="EMBL/GenBank/DDBJ databases">
        <title>The genome sequence of Colletotrichum cuscutae.</title>
        <authorList>
            <person name="Baroncelli R."/>
        </authorList>
    </citation>
    <scope>NUCLEOTIDE SEQUENCE</scope>
    <source>
        <strain evidence="2">IMI 304802</strain>
    </source>
</reference>
<comment type="caution">
    <text evidence="2">The sequence shown here is derived from an EMBL/GenBank/DDBJ whole genome shotgun (WGS) entry which is preliminary data.</text>
</comment>
<evidence type="ECO:0000313" key="2">
    <source>
        <dbReference type="EMBL" id="KAK1448588.1"/>
    </source>
</evidence>
<dbReference type="Proteomes" id="UP001239213">
    <property type="component" value="Unassembled WGS sequence"/>
</dbReference>
<protein>
    <submittedName>
        <fullName evidence="2">Uncharacterized protein</fullName>
    </submittedName>
</protein>
<feature type="region of interest" description="Disordered" evidence="1">
    <location>
        <begin position="102"/>
        <end position="151"/>
    </location>
</feature>
<evidence type="ECO:0000256" key="1">
    <source>
        <dbReference type="SAM" id="MobiDB-lite"/>
    </source>
</evidence>
<feature type="compositionally biased region" description="Polar residues" evidence="1">
    <location>
        <begin position="113"/>
        <end position="130"/>
    </location>
</feature>
<organism evidence="2 3">
    <name type="scientific">Colletotrichum cuscutae</name>
    <dbReference type="NCBI Taxonomy" id="1209917"/>
    <lineage>
        <taxon>Eukaryota</taxon>
        <taxon>Fungi</taxon>
        <taxon>Dikarya</taxon>
        <taxon>Ascomycota</taxon>
        <taxon>Pezizomycotina</taxon>
        <taxon>Sordariomycetes</taxon>
        <taxon>Hypocreomycetidae</taxon>
        <taxon>Glomerellales</taxon>
        <taxon>Glomerellaceae</taxon>
        <taxon>Colletotrichum</taxon>
        <taxon>Colletotrichum acutatum species complex</taxon>
    </lineage>
</organism>
<accession>A0AAI9XGY3</accession>
<dbReference type="EMBL" id="MPDP01000306">
    <property type="protein sequence ID" value="KAK1448588.1"/>
    <property type="molecule type" value="Genomic_DNA"/>
</dbReference>
<evidence type="ECO:0000313" key="3">
    <source>
        <dbReference type="Proteomes" id="UP001239213"/>
    </source>
</evidence>
<sequence length="151" mass="16961">MCRLQSRLSLLTAQLSRNGPSFHLLCLQSLSRNRRPLKWYRGSNDVPCQTPRCLDPDSFSIIALSLSLSRPSLAFHHVDAYQPLLIQTAYIPSYRRVSDATANQGYRRVRQRGSGSSMLQTTRASSGPQSRRSRERHMAFGRPPSDGPSTS</sequence>
<name>A0AAI9XGY3_9PEZI</name>
<keyword evidence="3" id="KW-1185">Reference proteome</keyword>
<dbReference type="AlphaFoldDB" id="A0AAI9XGY3"/>